<dbReference type="EMBL" id="PNXY01000036">
    <property type="protein sequence ID" value="PMS24227.1"/>
    <property type="molecule type" value="Genomic_DNA"/>
</dbReference>
<name>A0ABX4UVQ6_9BURK</name>
<accession>A0ABX4UVQ6</accession>
<protein>
    <submittedName>
        <fullName evidence="1">Uncharacterized protein</fullName>
    </submittedName>
</protein>
<gene>
    <name evidence="1" type="ORF">C0Z16_31365</name>
</gene>
<sequence>MTGEWLSVEHVVESTVLWLTTSAGGADVMQRVMLSARARDIAQGLEATLQPAVTPKIVTTLFCKNLRLDFRSPVAGDIYQHCLTQLFNSGCF</sequence>
<evidence type="ECO:0000313" key="1">
    <source>
        <dbReference type="EMBL" id="PMS24227.1"/>
    </source>
</evidence>
<evidence type="ECO:0000313" key="2">
    <source>
        <dbReference type="Proteomes" id="UP000235659"/>
    </source>
</evidence>
<reference evidence="1 2" key="1">
    <citation type="submission" date="2018-01" db="EMBL/GenBank/DDBJ databases">
        <title>Whole genome analyses suggest that Burkholderia sensu lato contains two further novel genera in the rhizoxinica-symbiotica group Mycetohabitans gen. nov., and Trinickia gen. nov.: implications for the evolution of diazotrophy and nodulation in the Burkholderiaceae.</title>
        <authorList>
            <person name="Estrada-de los Santos P."/>
            <person name="Palmer M."/>
            <person name="Chavez-Ramirez B."/>
            <person name="Beukes C."/>
            <person name="Steenkamp E.T."/>
            <person name="Hirsch A.M."/>
            <person name="Manyaka P."/>
            <person name="Maluk M."/>
            <person name="Lafos M."/>
            <person name="Crook M."/>
            <person name="Gross E."/>
            <person name="Simon M.F."/>
            <person name="Bueno dos Reis Junior F."/>
            <person name="Poole P.S."/>
            <person name="Venter S.N."/>
            <person name="James E.K."/>
        </authorList>
    </citation>
    <scope>NUCLEOTIDE SEQUENCE [LARGE SCALE GENOMIC DNA]</scope>
    <source>
        <strain evidence="1 2">WSM 3937</strain>
    </source>
</reference>
<proteinExistence type="predicted"/>
<comment type="caution">
    <text evidence="1">The sequence shown here is derived from an EMBL/GenBank/DDBJ whole genome shotgun (WGS) entry which is preliminary data.</text>
</comment>
<organism evidence="1 2">
    <name type="scientific">Paraburkholderia rhynchosiae</name>
    <dbReference type="NCBI Taxonomy" id="487049"/>
    <lineage>
        <taxon>Bacteria</taxon>
        <taxon>Pseudomonadati</taxon>
        <taxon>Pseudomonadota</taxon>
        <taxon>Betaproteobacteria</taxon>
        <taxon>Burkholderiales</taxon>
        <taxon>Burkholderiaceae</taxon>
        <taxon>Paraburkholderia</taxon>
    </lineage>
</organism>
<keyword evidence="2" id="KW-1185">Reference proteome</keyword>
<dbReference type="Proteomes" id="UP000235659">
    <property type="component" value="Unassembled WGS sequence"/>
</dbReference>